<organism evidence="4 5">
    <name type="scientific">Biomphalaria glabrata</name>
    <name type="common">Bloodfluke planorb</name>
    <name type="synonym">Freshwater snail</name>
    <dbReference type="NCBI Taxonomy" id="6526"/>
    <lineage>
        <taxon>Eukaryota</taxon>
        <taxon>Metazoa</taxon>
        <taxon>Spiralia</taxon>
        <taxon>Lophotrochozoa</taxon>
        <taxon>Mollusca</taxon>
        <taxon>Gastropoda</taxon>
        <taxon>Heterobranchia</taxon>
        <taxon>Euthyneura</taxon>
        <taxon>Panpulmonata</taxon>
        <taxon>Hygrophila</taxon>
        <taxon>Lymnaeoidea</taxon>
        <taxon>Planorbidae</taxon>
        <taxon>Biomphalaria</taxon>
    </lineage>
</organism>
<dbReference type="VEuPathDB" id="VectorBase:BGLAX_045598"/>
<protein>
    <recommendedName>
        <fullName evidence="3">MAM domain-containing protein</fullName>
    </recommendedName>
</protein>
<evidence type="ECO:0000313" key="4">
    <source>
        <dbReference type="EnsemblMetazoa" id="BGLB018158-PA"/>
    </source>
</evidence>
<reference evidence="4" key="1">
    <citation type="submission" date="2020-05" db="UniProtKB">
        <authorList>
            <consortium name="EnsemblMetazoa"/>
        </authorList>
    </citation>
    <scope>IDENTIFICATION</scope>
    <source>
        <strain evidence="4">BB02</strain>
    </source>
</reference>
<feature type="disulfide bond" evidence="2">
    <location>
        <begin position="103"/>
        <end position="121"/>
    </location>
</feature>
<accession>A0A2C9KE99</accession>
<dbReference type="Pfam" id="PF00629">
    <property type="entry name" value="MAM"/>
    <property type="match status" value="4"/>
</dbReference>
<dbReference type="KEGG" id="bgt:106054427"/>
<proteinExistence type="predicted"/>
<dbReference type="InterPro" id="IPR013320">
    <property type="entry name" value="ConA-like_dom_sf"/>
</dbReference>
<evidence type="ECO:0000259" key="3">
    <source>
        <dbReference type="PROSITE" id="PS50060"/>
    </source>
</evidence>
<dbReference type="InterPro" id="IPR002172">
    <property type="entry name" value="LDrepeatLR_classA_rpt"/>
</dbReference>
<dbReference type="EnsemblMetazoa" id="BGLB018158-RA">
    <property type="protein sequence ID" value="BGLB018158-PA"/>
    <property type="gene ID" value="BGLB018158"/>
</dbReference>
<dbReference type="GO" id="GO:0016020">
    <property type="term" value="C:membrane"/>
    <property type="evidence" value="ECO:0007669"/>
    <property type="project" value="InterPro"/>
</dbReference>
<dbReference type="PROSITE" id="PS50060">
    <property type="entry name" value="MAM_2"/>
    <property type="match status" value="4"/>
</dbReference>
<dbReference type="PANTHER" id="PTHR23282:SF101">
    <property type="entry name" value="MAM DOMAIN-CONTAINING PROTEIN"/>
    <property type="match status" value="1"/>
</dbReference>
<dbReference type="Pfam" id="PF00057">
    <property type="entry name" value="Ldl_recept_a"/>
    <property type="match status" value="1"/>
</dbReference>
<dbReference type="SMART" id="SM00192">
    <property type="entry name" value="LDLa"/>
    <property type="match status" value="1"/>
</dbReference>
<dbReference type="PRINTS" id="PR00020">
    <property type="entry name" value="MAMDOMAIN"/>
</dbReference>
<evidence type="ECO:0000256" key="1">
    <source>
        <dbReference type="ARBA" id="ARBA00023157"/>
    </source>
</evidence>
<name>A0A2C9KE99_BIOGL</name>
<evidence type="ECO:0000313" key="5">
    <source>
        <dbReference type="Proteomes" id="UP000076420"/>
    </source>
</evidence>
<dbReference type="SMART" id="SM00137">
    <property type="entry name" value="MAM"/>
    <property type="match status" value="3"/>
</dbReference>
<keyword evidence="1 2" id="KW-1015">Disulfide bond</keyword>
<dbReference type="Gene3D" id="2.60.120.200">
    <property type="match status" value="4"/>
</dbReference>
<feature type="domain" description="MAM" evidence="3">
    <location>
        <begin position="305"/>
        <end position="464"/>
    </location>
</feature>
<feature type="domain" description="MAM" evidence="3">
    <location>
        <begin position="466"/>
        <end position="606"/>
    </location>
</feature>
<dbReference type="STRING" id="6526.A0A2C9KE99"/>
<dbReference type="Proteomes" id="UP000076420">
    <property type="component" value="Unassembled WGS sequence"/>
</dbReference>
<dbReference type="CDD" id="cd06263">
    <property type="entry name" value="MAM"/>
    <property type="match status" value="3"/>
</dbReference>
<dbReference type="InterPro" id="IPR000998">
    <property type="entry name" value="MAM_dom"/>
</dbReference>
<gene>
    <name evidence="4" type="primary">106054427</name>
</gene>
<dbReference type="CDD" id="cd00112">
    <property type="entry name" value="LDLa"/>
    <property type="match status" value="1"/>
</dbReference>
<dbReference type="SUPFAM" id="SSF49899">
    <property type="entry name" value="Concanavalin A-like lectins/glucanases"/>
    <property type="match status" value="4"/>
</dbReference>
<dbReference type="InterPro" id="IPR051560">
    <property type="entry name" value="MAM_domain-containing"/>
</dbReference>
<dbReference type="PROSITE" id="PS50068">
    <property type="entry name" value="LDLRA_2"/>
    <property type="match status" value="1"/>
</dbReference>
<evidence type="ECO:0000256" key="2">
    <source>
        <dbReference type="PROSITE-ProRule" id="PRU00124"/>
    </source>
</evidence>
<comment type="caution">
    <text evidence="2">Lacks conserved residue(s) required for the propagation of feature annotation.</text>
</comment>
<sequence length="616" mass="67157">MYGSSIGQLNIYTRTNTNGPLKTMFTRSLNQGDRWIRQDLPLAETADFQIIIEAVVGVSYFGGIAVDDISLTDGCKLSVNNILPTGLPPSSTSLSPCGSNFRCGDGQCIPQSSVCNYVLDCIDASDEVNCGNCNFESNLCGWTDNSVGIFRWMNVSVSAVTGLLPNSDTTFPATNQGHYVAVRPGPGLTVTGALLISPQLKATGPDCRITFNYYMNGDGSGNLAILLQNSIYTATNRATTLWTVNSLSSSSWTTYSVDIGQVPNGYQVLIQSTPVNGYSYAVAIDDIKFLGCQLNTTFNLKPTVLDCTFTGGDFCGYFESRTDDFDWTLTNHATPSLNTGPSGDHTTGHDYYIYIESSSPQKFGDRAVLISALMAPASIHMCLKFWYHMFGADIDTLNVYLINGANYSRIWTRSGSHGNVWRQGEAPVFSTQNYQISFEGTVGHGYGGDIALDDISLINGSCSPQDMCDFEIDLCEYTQIEFKDVFDWTRWANKTASNGTGPATDHTTNNGYGNYLHIGPLGRTSGDNAQLLGPEIAAYGLSHCVYFWFHMYGANIGTLNVIARTQFKDVTIWTRSGQLGDFWSQGRATMDGSLGTFHVSNYLVTFCCKTSFLGLC</sequence>
<feature type="domain" description="MAM" evidence="3">
    <location>
        <begin position="131"/>
        <end position="294"/>
    </location>
</feature>
<feature type="domain" description="MAM" evidence="3">
    <location>
        <begin position="1"/>
        <end position="77"/>
    </location>
</feature>
<dbReference type="InterPro" id="IPR036055">
    <property type="entry name" value="LDL_receptor-like_sf"/>
</dbReference>
<dbReference type="VEuPathDB" id="VectorBase:BGLB018158"/>
<dbReference type="Gene3D" id="4.10.400.10">
    <property type="entry name" value="Low-density Lipoprotein Receptor"/>
    <property type="match status" value="1"/>
</dbReference>
<dbReference type="SUPFAM" id="SSF57424">
    <property type="entry name" value="LDL receptor-like module"/>
    <property type="match status" value="1"/>
</dbReference>
<feature type="disulfide bond" evidence="2">
    <location>
        <begin position="115"/>
        <end position="130"/>
    </location>
</feature>
<dbReference type="AlphaFoldDB" id="A0A2C9KE99"/>
<dbReference type="PANTHER" id="PTHR23282">
    <property type="entry name" value="APICAL ENDOSOMAL GLYCOPROTEIN PRECURSOR"/>
    <property type="match status" value="1"/>
</dbReference>